<organism evidence="3 4">
    <name type="scientific">Pestalotiopsis fici (strain W106-1 / CGMCC3.15140)</name>
    <dbReference type="NCBI Taxonomy" id="1229662"/>
    <lineage>
        <taxon>Eukaryota</taxon>
        <taxon>Fungi</taxon>
        <taxon>Dikarya</taxon>
        <taxon>Ascomycota</taxon>
        <taxon>Pezizomycotina</taxon>
        <taxon>Sordariomycetes</taxon>
        <taxon>Xylariomycetidae</taxon>
        <taxon>Amphisphaeriales</taxon>
        <taxon>Sporocadaceae</taxon>
        <taxon>Pestalotiopsis</taxon>
    </lineage>
</organism>
<protein>
    <recommendedName>
        <fullName evidence="2">Clr5 domain-containing protein</fullName>
    </recommendedName>
</protein>
<feature type="compositionally biased region" description="Polar residues" evidence="1">
    <location>
        <begin position="78"/>
        <end position="89"/>
    </location>
</feature>
<proteinExistence type="predicted"/>
<evidence type="ECO:0000259" key="2">
    <source>
        <dbReference type="Pfam" id="PF14420"/>
    </source>
</evidence>
<evidence type="ECO:0000313" key="3">
    <source>
        <dbReference type="EMBL" id="ETS77263.1"/>
    </source>
</evidence>
<dbReference type="HOGENOM" id="CLU_1855980_0_0_1"/>
<dbReference type="EMBL" id="KI912116">
    <property type="protein sequence ID" value="ETS77263.1"/>
    <property type="molecule type" value="Genomic_DNA"/>
</dbReference>
<feature type="region of interest" description="Disordered" evidence="1">
    <location>
        <begin position="1"/>
        <end position="94"/>
    </location>
</feature>
<feature type="domain" description="Clr5" evidence="2">
    <location>
        <begin position="108"/>
        <end position="138"/>
    </location>
</feature>
<evidence type="ECO:0000256" key="1">
    <source>
        <dbReference type="SAM" id="MobiDB-lite"/>
    </source>
</evidence>
<dbReference type="KEGG" id="pfy:PFICI_11137"/>
<sequence length="138" mass="15292">MASNSHQTAGNDVGNHTSVHTPSGRLETTCCDPLQNATSDGGNEGGIFPGNHHHDAIKADPSLPAHPHIQSDFKFPHHQNSSHQANQPRQIPVRVEGGDVSKKGFQIHREEIRSLYLDQNLTLHEVMEHMRRKGFRAT</sequence>
<feature type="compositionally biased region" description="Polar residues" evidence="1">
    <location>
        <begin position="1"/>
        <end position="21"/>
    </location>
</feature>
<dbReference type="InParanoid" id="W3WTS6"/>
<evidence type="ECO:0000313" key="4">
    <source>
        <dbReference type="Proteomes" id="UP000030651"/>
    </source>
</evidence>
<dbReference type="Pfam" id="PF14420">
    <property type="entry name" value="Clr5"/>
    <property type="match status" value="1"/>
</dbReference>
<dbReference type="RefSeq" id="XP_007837909.1">
    <property type="nucleotide sequence ID" value="XM_007839718.1"/>
</dbReference>
<dbReference type="GeneID" id="19276150"/>
<gene>
    <name evidence="3" type="ORF">PFICI_11137</name>
</gene>
<dbReference type="InterPro" id="IPR025676">
    <property type="entry name" value="Clr5_dom"/>
</dbReference>
<dbReference type="Proteomes" id="UP000030651">
    <property type="component" value="Unassembled WGS sequence"/>
</dbReference>
<dbReference type="AlphaFoldDB" id="W3WTS6"/>
<reference evidence="4" key="1">
    <citation type="journal article" date="2015" name="BMC Genomics">
        <title>Genomic and transcriptomic analysis of the endophytic fungus Pestalotiopsis fici reveals its lifestyle and high potential for synthesis of natural products.</title>
        <authorList>
            <person name="Wang X."/>
            <person name="Zhang X."/>
            <person name="Liu L."/>
            <person name="Xiang M."/>
            <person name="Wang W."/>
            <person name="Sun X."/>
            <person name="Che Y."/>
            <person name="Guo L."/>
            <person name="Liu G."/>
            <person name="Guo L."/>
            <person name="Wang C."/>
            <person name="Yin W.B."/>
            <person name="Stadler M."/>
            <person name="Zhang X."/>
            <person name="Liu X."/>
        </authorList>
    </citation>
    <scope>NUCLEOTIDE SEQUENCE [LARGE SCALE GENOMIC DNA]</scope>
    <source>
        <strain evidence="4">W106-1 / CGMCC3.15140</strain>
    </source>
</reference>
<accession>W3WTS6</accession>
<keyword evidence="4" id="KW-1185">Reference proteome</keyword>
<name>W3WTS6_PESFW</name>